<organism evidence="4 5">
    <name type="scientific">Halonotius terrestris</name>
    <dbReference type="NCBI Taxonomy" id="2487750"/>
    <lineage>
        <taxon>Archaea</taxon>
        <taxon>Methanobacteriati</taxon>
        <taxon>Methanobacteriota</taxon>
        <taxon>Stenosarchaea group</taxon>
        <taxon>Halobacteria</taxon>
        <taxon>Halobacteriales</taxon>
        <taxon>Haloferacaceae</taxon>
        <taxon>Halonotius</taxon>
    </lineage>
</organism>
<dbReference type="InterPro" id="IPR011862">
    <property type="entry name" value="Phos-bd"/>
</dbReference>
<dbReference type="CDD" id="cd13654">
    <property type="entry name" value="PBP2_phosphate_like_2"/>
    <property type="match status" value="1"/>
</dbReference>
<proteinExistence type="predicted"/>
<evidence type="ECO:0000259" key="3">
    <source>
        <dbReference type="Pfam" id="PF12849"/>
    </source>
</evidence>
<evidence type="ECO:0000256" key="1">
    <source>
        <dbReference type="ARBA" id="ARBA00022448"/>
    </source>
</evidence>
<feature type="domain" description="PBP" evidence="3">
    <location>
        <begin position="40"/>
        <end position="288"/>
    </location>
</feature>
<dbReference type="InterPro" id="IPR024370">
    <property type="entry name" value="PBP_domain"/>
</dbReference>
<dbReference type="NCBIfam" id="TIGR02136">
    <property type="entry name" value="ptsS_2"/>
    <property type="match status" value="1"/>
</dbReference>
<dbReference type="EMBL" id="RKLU01000002">
    <property type="protein sequence ID" value="TQQ82815.1"/>
    <property type="molecule type" value="Genomic_DNA"/>
</dbReference>
<reference evidence="4" key="1">
    <citation type="submission" date="2019-02" db="EMBL/GenBank/DDBJ databases">
        <title>Halonotius sp. a new haloarchaeum isolated from saline soil.</title>
        <authorList>
            <person name="Duran-Viseras A."/>
            <person name="Sanchez-Porro C."/>
            <person name="Ventosa A."/>
        </authorList>
    </citation>
    <scope>NUCLEOTIDE SEQUENCE</scope>
    <source>
        <strain evidence="4">F15B</strain>
    </source>
</reference>
<comment type="caution">
    <text evidence="4">The sequence shown here is derived from an EMBL/GenBank/DDBJ whole genome shotgun (WGS) entry which is preliminary data.</text>
</comment>
<keyword evidence="2" id="KW-0732">Signal</keyword>
<dbReference type="Proteomes" id="UP000705823">
    <property type="component" value="Unassembled WGS sequence"/>
</dbReference>
<evidence type="ECO:0000256" key="2">
    <source>
        <dbReference type="ARBA" id="ARBA00022729"/>
    </source>
</evidence>
<name>A0A8J8TBX0_9EURY</name>
<dbReference type="Pfam" id="PF12849">
    <property type="entry name" value="PBP_like_2"/>
    <property type="match status" value="1"/>
</dbReference>
<dbReference type="PANTHER" id="PTHR30570">
    <property type="entry name" value="PERIPLASMIC PHOSPHATE BINDING COMPONENT OF PHOSPHATE ABC TRANSPORTER"/>
    <property type="match status" value="1"/>
</dbReference>
<gene>
    <name evidence="4" type="ORF">EGH24_05080</name>
</gene>
<dbReference type="OrthoDB" id="53390at2157"/>
<accession>A0A8J8TBX0</accession>
<evidence type="ECO:0000313" key="4">
    <source>
        <dbReference type="EMBL" id="TQQ82815.1"/>
    </source>
</evidence>
<dbReference type="AlphaFoldDB" id="A0A8J8TBX0"/>
<dbReference type="InterPro" id="IPR050811">
    <property type="entry name" value="Phosphate_ABC_transporter"/>
</dbReference>
<dbReference type="GO" id="GO:0042301">
    <property type="term" value="F:phosphate ion binding"/>
    <property type="evidence" value="ECO:0007669"/>
    <property type="project" value="InterPro"/>
</dbReference>
<dbReference type="PANTHER" id="PTHR30570:SF1">
    <property type="entry name" value="PHOSPHATE-BINDING PROTEIN PSTS"/>
    <property type="match status" value="1"/>
</dbReference>
<keyword evidence="5" id="KW-1185">Reference proteome</keyword>
<dbReference type="SUPFAM" id="SSF53850">
    <property type="entry name" value="Periplasmic binding protein-like II"/>
    <property type="match status" value="1"/>
</dbReference>
<keyword evidence="1" id="KW-0813">Transport</keyword>
<protein>
    <submittedName>
        <fullName evidence="4">PstS family phosphate ABC transporter substrate-binding protein</fullName>
    </submittedName>
</protein>
<sequence>MESDQAGDGRGITRRSALASAAGLGTVAIAGCTQSGGSNDEEKSINIAGSSTVFPLMSAIAEDYESENPEVNISISSTGSGGGFSNFFCVGETDFNNASRPIQPEEEELCAENGVEYIELIAATDALTVVINNDNDFATEMTVEELAQVWESDAAETWSDVNSEWPDEEINRFGAADTSGTYDYFVETVLGDRGHTDDYSATEQDNTIASGVEGDEFAIGYFGFAYWYQNQEQVSRVAIDNGDGPVLPSLDTAASGDYQPLSRSLYTYPAMSSLAEEHVADFARFFVDQTDNEQIVAEEVGYVPATPDVKQAQTEKLEAAIEDAQG</sequence>
<dbReference type="RefSeq" id="WP_142979080.1">
    <property type="nucleotide sequence ID" value="NZ_RKLU01000002.1"/>
</dbReference>
<evidence type="ECO:0000313" key="5">
    <source>
        <dbReference type="Proteomes" id="UP000705823"/>
    </source>
</evidence>
<dbReference type="Gene3D" id="3.40.190.10">
    <property type="entry name" value="Periplasmic binding protein-like II"/>
    <property type="match status" value="2"/>
</dbReference>